<dbReference type="PANTHER" id="PTHR43194:SF2">
    <property type="entry name" value="PEROXISOMAL MEMBRANE PROTEIN LPX1"/>
    <property type="match status" value="1"/>
</dbReference>
<dbReference type="Pfam" id="PF12697">
    <property type="entry name" value="Abhydrolase_6"/>
    <property type="match status" value="1"/>
</dbReference>
<dbReference type="SUPFAM" id="SSF53474">
    <property type="entry name" value="alpha/beta-Hydrolases"/>
    <property type="match status" value="1"/>
</dbReference>
<reference evidence="2" key="2">
    <citation type="submission" date="2014-02" db="EMBL/GenBank/DDBJ databases">
        <title>Complete DNA sequence of /Kuraishia capsulata/ illustrates novel genomic features among budding yeasts (/Saccharomycotina/).</title>
        <authorList>
            <person name="Morales L."/>
            <person name="Noel B."/>
            <person name="Porcel B."/>
            <person name="Marcet-Houben M."/>
            <person name="Hullo M-F."/>
            <person name="Sacerdot C."/>
            <person name="Tekaia F."/>
            <person name="Leh-Louis V."/>
            <person name="Despons L."/>
            <person name="Khanna V."/>
            <person name="Aury J-M."/>
            <person name="Barbe V."/>
            <person name="Couloux A."/>
            <person name="Labadie K."/>
            <person name="Pelletier E."/>
            <person name="Souciet J-L."/>
            <person name="Boekhout T."/>
            <person name="Gabaldon T."/>
            <person name="Wincker P."/>
            <person name="Dujon B."/>
        </authorList>
    </citation>
    <scope>NUCLEOTIDE SEQUENCE</scope>
    <source>
        <strain evidence="2">CBS 1993</strain>
    </source>
</reference>
<organism evidence="2 3">
    <name type="scientific">Kuraishia capsulata CBS 1993</name>
    <dbReference type="NCBI Taxonomy" id="1382522"/>
    <lineage>
        <taxon>Eukaryota</taxon>
        <taxon>Fungi</taxon>
        <taxon>Dikarya</taxon>
        <taxon>Ascomycota</taxon>
        <taxon>Saccharomycotina</taxon>
        <taxon>Pichiomycetes</taxon>
        <taxon>Pichiales</taxon>
        <taxon>Pichiaceae</taxon>
        <taxon>Kuraishia</taxon>
    </lineage>
</organism>
<dbReference type="GeneID" id="34522737"/>
<dbReference type="InterPro" id="IPR050228">
    <property type="entry name" value="Carboxylesterase_BioH"/>
</dbReference>
<dbReference type="OrthoDB" id="94039at2759"/>
<accession>W6MUK7</accession>
<dbReference type="InterPro" id="IPR029058">
    <property type="entry name" value="AB_hydrolase_fold"/>
</dbReference>
<evidence type="ECO:0000313" key="3">
    <source>
        <dbReference type="Proteomes" id="UP000019384"/>
    </source>
</evidence>
<proteinExistence type="predicted"/>
<feature type="domain" description="AB hydrolase-1" evidence="1">
    <location>
        <begin position="62"/>
        <end position="292"/>
    </location>
</feature>
<dbReference type="AlphaFoldDB" id="W6MUK7"/>
<evidence type="ECO:0000313" key="2">
    <source>
        <dbReference type="EMBL" id="CDK29362.1"/>
    </source>
</evidence>
<gene>
    <name evidence="2" type="ORF">KUCA_T00005350001</name>
</gene>
<dbReference type="Proteomes" id="UP000019384">
    <property type="component" value="Unassembled WGS sequence"/>
</dbReference>
<dbReference type="PANTHER" id="PTHR43194">
    <property type="entry name" value="HYDROLASE ALPHA/BETA FOLD FAMILY"/>
    <property type="match status" value="1"/>
</dbReference>
<dbReference type="STRING" id="1382522.W6MUK7"/>
<protein>
    <recommendedName>
        <fullName evidence="1">AB hydrolase-1 domain-containing protein</fullName>
    </recommendedName>
</protein>
<name>W6MUK7_9ASCO</name>
<dbReference type="RefSeq" id="XP_022461349.1">
    <property type="nucleotide sequence ID" value="XM_022600537.1"/>
</dbReference>
<dbReference type="InterPro" id="IPR000073">
    <property type="entry name" value="AB_hydrolase_1"/>
</dbReference>
<keyword evidence="3" id="KW-1185">Reference proteome</keyword>
<evidence type="ECO:0000259" key="1">
    <source>
        <dbReference type="Pfam" id="PF12697"/>
    </source>
</evidence>
<dbReference type="Gene3D" id="3.40.50.1820">
    <property type="entry name" value="alpha/beta hydrolase"/>
    <property type="match status" value="1"/>
</dbReference>
<dbReference type="EMBL" id="HG793130">
    <property type="protein sequence ID" value="CDK29362.1"/>
    <property type="molecule type" value="Genomic_DNA"/>
</dbReference>
<reference evidence="2" key="1">
    <citation type="submission" date="2013-12" db="EMBL/GenBank/DDBJ databases">
        <authorList>
            <person name="Genoscope - CEA"/>
        </authorList>
    </citation>
    <scope>NUCLEOTIDE SEQUENCE</scope>
    <source>
        <strain evidence="2">CBS 1993</strain>
    </source>
</reference>
<dbReference type="HOGENOM" id="CLU_061432_0_0_1"/>
<sequence length="387" mass="43136">MSYTKTDKTIAGAYPRSSRWSTLFEADRLSVVYTVFEVDNAGDTGEEEEVQKGPLVNLIFDSGNCCNRAIWYYHIERLIELGSSKDSAFRINSAITFDRVNQGDSAVVNQMKLGPEYEWKDGARDILEIVRRESQDRASCFWKAGNQTVVVGHSMGGYEALCATCMSPQLFVGACLFEPVVWIAEDDWDGFSLIMAKVYAMLQTEFKDETSYSTYWRTKSFHRSFQERPLQDFLDTDRLVEADGSVRNKTLKDHMMCNYAGGIAASTFLAPLLKGNPTPSLHVIGAKARWNPARTNSFLQNTMPDCEARLVEGAIHSVNCDQADISINLISETIVSKAIPEILARREKDKISANAVAKSSRAAYAARLASEAVAARLKQVKKAKSKL</sequence>